<dbReference type="Pfam" id="PF10618">
    <property type="entry name" value="Tail_tube"/>
    <property type="match status" value="1"/>
</dbReference>
<evidence type="ECO:0000313" key="2">
    <source>
        <dbReference type="Proteomes" id="UP000032404"/>
    </source>
</evidence>
<keyword evidence="2" id="KW-1185">Reference proteome</keyword>
<reference evidence="1 2" key="1">
    <citation type="journal article" date="2015" name="PLoS ONE">
        <title>Identification and Molecular Characterisation of a Novel Mu-Like Bacteriophage, SfMu, of Shigella flexneri.</title>
        <authorList>
            <person name="Jakhetia R."/>
            <person name="Verma N."/>
        </authorList>
    </citation>
    <scope>NUCLEOTIDE SEQUENCE [LARGE SCALE GENOMIC DNA]</scope>
</reference>
<protein>
    <submittedName>
        <fullName evidence="1">Tail tube protein</fullName>
    </submittedName>
</protein>
<evidence type="ECO:0000313" key="1">
    <source>
        <dbReference type="EMBL" id="AIY32339.1"/>
    </source>
</evidence>
<dbReference type="EMBL" id="KP010268">
    <property type="protein sequence ID" value="AIY32339.1"/>
    <property type="molecule type" value="Genomic_DNA"/>
</dbReference>
<dbReference type="RefSeq" id="YP_009152226.1">
    <property type="nucleotide sequence ID" value="NC_027382.1"/>
</dbReference>
<name>A0A0C4UQZ1_9CAUD</name>
<accession>A0A0C4UQZ1</accession>
<dbReference type="InterPro" id="IPR019596">
    <property type="entry name" value="Phage_Mu_GpM_tail_tub"/>
</dbReference>
<dbReference type="Proteomes" id="UP000032404">
    <property type="component" value="Segment"/>
</dbReference>
<proteinExistence type="predicted"/>
<sequence>MAGNQRQGVAYIRVNGMELESMEGASFTPSGTTREEVTGSRVYGWKGKPRAAKLECKIPGGGDIGLDEIIGWENITAEFQADTGETWMMANAWQADEPKNDGGEISLVLMAKQSKRIA</sequence>
<organism evidence="1 2">
    <name type="scientific">Shigella phage SfMu</name>
    <dbReference type="NCBI Taxonomy" id="1567022"/>
    <lineage>
        <taxon>Viruses</taxon>
        <taxon>Duplodnaviria</taxon>
        <taxon>Heunggongvirae</taxon>
        <taxon>Uroviricota</taxon>
        <taxon>Caudoviricetes</taxon>
        <taxon>Muvirus</taxon>
        <taxon>Muvirus SfMu</taxon>
    </lineage>
</organism>
<dbReference type="KEGG" id="vg:24724667"/>
<gene>
    <name evidence="1" type="ORF">SfMu_40</name>
</gene>
<dbReference type="OrthoDB" id="16792at10239"/>
<dbReference type="GeneID" id="24724667"/>